<proteinExistence type="predicted"/>
<sequence length="94" mass="11790">MDRQIQKLQKLVKLHINQSKADLVNTYGRPCKYSDNEIWFYHEYRWGIFRDEITFIFQKNVVVDIMISQYIFWKEYKNIFYYESKNPEYKIIKF</sequence>
<evidence type="ECO:0000313" key="3">
    <source>
        <dbReference type="Proteomes" id="UP000186106"/>
    </source>
</evidence>
<dbReference type="Proteomes" id="UP000186106">
    <property type="component" value="Unassembled WGS sequence"/>
</dbReference>
<reference evidence="1 4" key="2">
    <citation type="submission" date="2018-11" db="EMBL/GenBank/DDBJ databases">
        <title>Proposal to divide the Flavobacteriaceae and reorganize its genera based on Amino Acid Identity values calculated from whole genome sequences.</title>
        <authorList>
            <person name="Nicholson A.C."/>
            <person name="Gulvik C.A."/>
            <person name="Whitney A.M."/>
            <person name="Humrighouse B.W."/>
            <person name="Bell M."/>
            <person name="Holmes B."/>
            <person name="Steigerwalt A.G."/>
            <person name="Villarma A."/>
            <person name="Sheth M."/>
            <person name="Batra D."/>
            <person name="Pryor J."/>
            <person name="Bernardet J.-F."/>
            <person name="Hugo C."/>
            <person name="Kampfer P."/>
            <person name="Newman J."/>
            <person name="McQuiston J.R."/>
        </authorList>
    </citation>
    <scope>NUCLEOTIDE SEQUENCE [LARGE SCALE GENOMIC DNA]</scope>
    <source>
        <strain evidence="1 4">DSM 16927</strain>
    </source>
</reference>
<dbReference type="STRING" id="112234.SAMN05421768_10626"/>
<dbReference type="Proteomes" id="UP000279541">
    <property type="component" value="Chromosome"/>
</dbReference>
<dbReference type="AlphaFoldDB" id="A0A1N7ILN4"/>
<name>A0A1N7ILN4_9FLAO</name>
<evidence type="ECO:0000313" key="1">
    <source>
        <dbReference type="EMBL" id="AZA98539.1"/>
    </source>
</evidence>
<dbReference type="KEGG" id="cjt:EG359_02485"/>
<accession>A0A1N7ILN4</accession>
<keyword evidence="4" id="KW-1185">Reference proteome</keyword>
<protein>
    <submittedName>
        <fullName evidence="2">Uncharacterized protein</fullName>
    </submittedName>
</protein>
<organism evidence="2 3">
    <name type="scientific">Chryseobacterium joostei</name>
    <dbReference type="NCBI Taxonomy" id="112234"/>
    <lineage>
        <taxon>Bacteria</taxon>
        <taxon>Pseudomonadati</taxon>
        <taxon>Bacteroidota</taxon>
        <taxon>Flavobacteriia</taxon>
        <taxon>Flavobacteriales</taxon>
        <taxon>Weeksellaceae</taxon>
        <taxon>Chryseobacterium group</taxon>
        <taxon>Chryseobacterium</taxon>
    </lineage>
</organism>
<gene>
    <name evidence="1" type="ORF">EG359_02485</name>
    <name evidence="2" type="ORF">SAMN05421768_10626</name>
</gene>
<evidence type="ECO:0000313" key="4">
    <source>
        <dbReference type="Proteomes" id="UP000279541"/>
    </source>
</evidence>
<reference evidence="2 3" key="1">
    <citation type="submission" date="2017-01" db="EMBL/GenBank/DDBJ databases">
        <authorList>
            <person name="Mah S.A."/>
            <person name="Swanson W.J."/>
            <person name="Moy G.W."/>
            <person name="Vacquier V.D."/>
        </authorList>
    </citation>
    <scope>NUCLEOTIDE SEQUENCE [LARGE SCALE GENOMIC DNA]</scope>
    <source>
        <strain evidence="2 3">DSM 16927</strain>
    </source>
</reference>
<dbReference type="RefSeq" id="WP_076355341.1">
    <property type="nucleotide sequence ID" value="NZ_CP033926.1"/>
</dbReference>
<evidence type="ECO:0000313" key="2">
    <source>
        <dbReference type="EMBL" id="SIS37896.1"/>
    </source>
</evidence>
<dbReference type="OrthoDB" id="1265007at2"/>
<dbReference type="EMBL" id="CP033926">
    <property type="protein sequence ID" value="AZA98539.1"/>
    <property type="molecule type" value="Genomic_DNA"/>
</dbReference>
<dbReference type="EMBL" id="FTNZ01000006">
    <property type="protein sequence ID" value="SIS37896.1"/>
    <property type="molecule type" value="Genomic_DNA"/>
</dbReference>